<protein>
    <submittedName>
        <fullName evidence="2">Uncharacterized protein</fullName>
    </submittedName>
</protein>
<reference evidence="2 3" key="1">
    <citation type="submission" date="2024-02" db="EMBL/GenBank/DDBJ databases">
        <authorList>
            <person name="Daric V."/>
            <person name="Darras S."/>
        </authorList>
    </citation>
    <scope>NUCLEOTIDE SEQUENCE [LARGE SCALE GENOMIC DNA]</scope>
</reference>
<evidence type="ECO:0000313" key="3">
    <source>
        <dbReference type="Proteomes" id="UP001642483"/>
    </source>
</evidence>
<dbReference type="Proteomes" id="UP001642483">
    <property type="component" value="Unassembled WGS sequence"/>
</dbReference>
<evidence type="ECO:0000256" key="1">
    <source>
        <dbReference type="SAM" id="MobiDB-lite"/>
    </source>
</evidence>
<accession>A0ABP0G6M9</accession>
<proteinExistence type="predicted"/>
<feature type="region of interest" description="Disordered" evidence="1">
    <location>
        <begin position="188"/>
        <end position="208"/>
    </location>
</feature>
<keyword evidence="3" id="KW-1185">Reference proteome</keyword>
<evidence type="ECO:0000313" key="2">
    <source>
        <dbReference type="EMBL" id="CAK8687487.1"/>
    </source>
</evidence>
<gene>
    <name evidence="2" type="ORF">CVLEPA_LOCUS19558</name>
</gene>
<dbReference type="Gene3D" id="3.10.10.10">
    <property type="entry name" value="HIV Type 1 Reverse Transcriptase, subunit A, domain 1"/>
    <property type="match status" value="1"/>
</dbReference>
<sequence>MAMDDTNACNFDQLFETSTAKIEAEMKSIDSSGLVPSPMHLEKTNGGVRIVGDFRNLNLVTKSDHYKFPICEISRVKVGPALKAWYKTRFAQSSGSYSAEGSNFCITNFRQRFNECYNPLVWIGCFPCMLLCGPPYCIYRAMNSNDFDCPIRAMVTYIEGVNQAERQQLAQMLVRAYVDGMNAVSNVQPPVPPPYTEQPAPPPYSPSV</sequence>
<dbReference type="EMBL" id="CAWYQH010000104">
    <property type="protein sequence ID" value="CAK8687487.1"/>
    <property type="molecule type" value="Genomic_DNA"/>
</dbReference>
<organism evidence="2 3">
    <name type="scientific">Clavelina lepadiformis</name>
    <name type="common">Light-bulb sea squirt</name>
    <name type="synonym">Ascidia lepadiformis</name>
    <dbReference type="NCBI Taxonomy" id="159417"/>
    <lineage>
        <taxon>Eukaryota</taxon>
        <taxon>Metazoa</taxon>
        <taxon>Chordata</taxon>
        <taxon>Tunicata</taxon>
        <taxon>Ascidiacea</taxon>
        <taxon>Aplousobranchia</taxon>
        <taxon>Clavelinidae</taxon>
        <taxon>Clavelina</taxon>
    </lineage>
</organism>
<comment type="caution">
    <text evidence="2">The sequence shown here is derived from an EMBL/GenBank/DDBJ whole genome shotgun (WGS) entry which is preliminary data.</text>
</comment>
<name>A0ABP0G6M9_CLALP</name>
<feature type="compositionally biased region" description="Pro residues" evidence="1">
    <location>
        <begin position="189"/>
        <end position="208"/>
    </location>
</feature>